<organism evidence="3 4">
    <name type="scientific">Crossiella cryophila</name>
    <dbReference type="NCBI Taxonomy" id="43355"/>
    <lineage>
        <taxon>Bacteria</taxon>
        <taxon>Bacillati</taxon>
        <taxon>Actinomycetota</taxon>
        <taxon>Actinomycetes</taxon>
        <taxon>Pseudonocardiales</taxon>
        <taxon>Pseudonocardiaceae</taxon>
        <taxon>Crossiella</taxon>
    </lineage>
</organism>
<evidence type="ECO:0000256" key="1">
    <source>
        <dbReference type="SAM" id="MobiDB-lite"/>
    </source>
</evidence>
<feature type="compositionally biased region" description="Polar residues" evidence="1">
    <location>
        <begin position="1"/>
        <end position="14"/>
    </location>
</feature>
<keyword evidence="2" id="KW-1133">Transmembrane helix</keyword>
<keyword evidence="2" id="KW-0472">Membrane</keyword>
<evidence type="ECO:0000256" key="2">
    <source>
        <dbReference type="SAM" id="Phobius"/>
    </source>
</evidence>
<keyword evidence="2" id="KW-0812">Transmembrane</keyword>
<evidence type="ECO:0000313" key="4">
    <source>
        <dbReference type="Proteomes" id="UP000533598"/>
    </source>
</evidence>
<accession>A0A7W7CI87</accession>
<feature type="compositionally biased region" description="Basic and acidic residues" evidence="1">
    <location>
        <begin position="34"/>
        <end position="47"/>
    </location>
</feature>
<dbReference type="AlphaFoldDB" id="A0A7W7CI87"/>
<protein>
    <recommendedName>
        <fullName evidence="5">LysM domain-containing protein</fullName>
    </recommendedName>
</protein>
<evidence type="ECO:0008006" key="5">
    <source>
        <dbReference type="Google" id="ProtNLM"/>
    </source>
</evidence>
<comment type="caution">
    <text evidence="3">The sequence shown here is derived from an EMBL/GenBank/DDBJ whole genome shotgun (WGS) entry which is preliminary data.</text>
</comment>
<reference evidence="3 4" key="1">
    <citation type="submission" date="2020-08" db="EMBL/GenBank/DDBJ databases">
        <title>Sequencing the genomes of 1000 actinobacteria strains.</title>
        <authorList>
            <person name="Klenk H.-P."/>
        </authorList>
    </citation>
    <scope>NUCLEOTIDE SEQUENCE [LARGE SCALE GENOMIC DNA]</scope>
    <source>
        <strain evidence="3 4">DSM 44230</strain>
    </source>
</reference>
<name>A0A7W7CI87_9PSEU</name>
<feature type="transmembrane region" description="Helical" evidence="2">
    <location>
        <begin position="73"/>
        <end position="91"/>
    </location>
</feature>
<evidence type="ECO:0000313" key="3">
    <source>
        <dbReference type="EMBL" id="MBB4681762.1"/>
    </source>
</evidence>
<gene>
    <name evidence="3" type="ORF">HNR67_007880</name>
</gene>
<dbReference type="Proteomes" id="UP000533598">
    <property type="component" value="Unassembled WGS sequence"/>
</dbReference>
<keyword evidence="4" id="KW-1185">Reference proteome</keyword>
<dbReference type="EMBL" id="JACHMH010000001">
    <property type="protein sequence ID" value="MBB4681762.1"/>
    <property type="molecule type" value="Genomic_DNA"/>
</dbReference>
<proteinExistence type="predicted"/>
<feature type="region of interest" description="Disordered" evidence="1">
    <location>
        <begin position="1"/>
        <end position="54"/>
    </location>
</feature>
<dbReference type="RefSeq" id="WP_185008577.1">
    <property type="nucleotide sequence ID" value="NZ_BAAAUI010000063.1"/>
</dbReference>
<sequence length="166" mass="17386">MSALTHTETAQPQAGTGHVPAHVAWQRRSLRVRRAGDGARPHGRPDSELSTGESGRVIATCGPARRRATWVDVVLVALVTALAVLGLGLLAELRMGGDTAPLPAKTMLTQLGAGETLTDLARRVAPGRSTAEVIARIHELNASLSNGPHAGQPLWVPDLDADPARP</sequence>